<dbReference type="AlphaFoldDB" id="A0A183LSZ9"/>
<dbReference type="EMBL" id="UZAI01002686">
    <property type="protein sequence ID" value="VDO73801.1"/>
    <property type="molecule type" value="Genomic_DNA"/>
</dbReference>
<keyword evidence="2" id="KW-1185">Reference proteome</keyword>
<organism evidence="1 2">
    <name type="scientific">Schistosoma margrebowiei</name>
    <dbReference type="NCBI Taxonomy" id="48269"/>
    <lineage>
        <taxon>Eukaryota</taxon>
        <taxon>Metazoa</taxon>
        <taxon>Spiralia</taxon>
        <taxon>Lophotrochozoa</taxon>
        <taxon>Platyhelminthes</taxon>
        <taxon>Trematoda</taxon>
        <taxon>Digenea</taxon>
        <taxon>Strigeidida</taxon>
        <taxon>Schistosomatoidea</taxon>
        <taxon>Schistosomatidae</taxon>
        <taxon>Schistosoma</taxon>
    </lineage>
</organism>
<accession>A0A183LSZ9</accession>
<dbReference type="Proteomes" id="UP000277204">
    <property type="component" value="Unassembled WGS sequence"/>
</dbReference>
<proteinExistence type="predicted"/>
<evidence type="ECO:0000313" key="2">
    <source>
        <dbReference type="Proteomes" id="UP000277204"/>
    </source>
</evidence>
<protein>
    <submittedName>
        <fullName evidence="1">Uncharacterized protein</fullName>
    </submittedName>
</protein>
<name>A0A183LSZ9_9TREM</name>
<evidence type="ECO:0000313" key="1">
    <source>
        <dbReference type="EMBL" id="VDO73801.1"/>
    </source>
</evidence>
<reference evidence="1 2" key="1">
    <citation type="submission" date="2018-11" db="EMBL/GenBank/DDBJ databases">
        <authorList>
            <consortium name="Pathogen Informatics"/>
        </authorList>
    </citation>
    <scope>NUCLEOTIDE SEQUENCE [LARGE SCALE GENOMIC DNA]</scope>
    <source>
        <strain evidence="1 2">Zambia</strain>
    </source>
</reference>
<dbReference type="STRING" id="48269.A0A183LSZ9"/>
<gene>
    <name evidence="1" type="ORF">SMRZ_LOCUS6924</name>
</gene>
<sequence length="117" mass="13053">MSAYSSLLSGHAYRKLPGEERVDHCSASHVTYGGLNLHGVIEDCGRSLGFCENLKANAFPAISKKTLFAYLYGAKCIANSVFAIDGWDVYNPEEEYHRQNIFTNGWRITKVSLSIYP</sequence>